<dbReference type="RefSeq" id="WP_096527431.1">
    <property type="nucleotide sequence ID" value="NZ_AP014836.1"/>
</dbReference>
<evidence type="ECO:0000256" key="1">
    <source>
        <dbReference type="SAM" id="Coils"/>
    </source>
</evidence>
<sequence length="434" mass="47549">MSPKILVILLWVVTTPIWAAPHIEHWLTANGARVYFIPAEELPMVDVRVVFDAGAARDENKLGLAQLSSALLPEGAGNLSADAIADRFDSLGAQFGTDSARDMAVVSLRSLTKPEVLLPALETTALILAKPTMPEEAFERVRKQMESALQQQQQSPSSLASRAFYHLLYGDYPYAHLPLGTLEGLARLTRDDALAFHQRYYVASNAVVAIVGALDRGQAEELAEKVIGGLPAGESASALSPVPEIKNSEKQAITYPSTQTTIILGTLGIRRADPDYFPLYVGNHILGGNGLVSRISVELREKRGLTYSAYSYFVPMRHYGPYVLALQTRNEQAEEALKVLRETLKDFIATGPSEKELQLAKESIIGGFPLQIDSNSKKVQHLAMIGFYNLPLDYLEKFSSQVKAVTTAQIRAAFRRRVHLDKMITVMVGGTVKG</sequence>
<dbReference type="EMBL" id="AP014836">
    <property type="protein sequence ID" value="BAW80940.1"/>
    <property type="molecule type" value="Genomic_DNA"/>
</dbReference>
<keyword evidence="5" id="KW-1185">Reference proteome</keyword>
<reference evidence="4 5" key="1">
    <citation type="journal article" date="2017" name="ISME J.">
        <title>An acid-tolerant ammonia-oxidizing ?-proteobacterium from soil.</title>
        <authorList>
            <person name="Hayatsu M."/>
            <person name="Tago K."/>
            <person name="Uchiyama I."/>
            <person name="Toyoda A."/>
            <person name="Wang Y."/>
            <person name="Shimomura Y."/>
            <person name="Okubo T."/>
            <person name="Kurisu F."/>
            <person name="Hirono Y."/>
            <person name="Nonaka K."/>
            <person name="Akiyama H."/>
            <person name="Itoh T."/>
            <person name="Takami H."/>
        </authorList>
    </citation>
    <scope>NUCLEOTIDE SEQUENCE [LARGE SCALE GENOMIC DNA]</scope>
    <source>
        <strain evidence="4 5">TAO100</strain>
    </source>
</reference>
<dbReference type="PANTHER" id="PTHR11851:SF224">
    <property type="entry name" value="PROCESSING PROTEASE"/>
    <property type="match status" value="1"/>
</dbReference>
<dbReference type="Gene3D" id="3.30.830.10">
    <property type="entry name" value="Metalloenzyme, LuxS/M16 peptidase-like"/>
    <property type="match status" value="2"/>
</dbReference>
<dbReference type="KEGG" id="ntt:TAO_1570"/>
<dbReference type="OrthoDB" id="9811314at2"/>
<dbReference type="InterPro" id="IPR050361">
    <property type="entry name" value="MPP/UQCRC_Complex"/>
</dbReference>
<dbReference type="GO" id="GO:0046872">
    <property type="term" value="F:metal ion binding"/>
    <property type="evidence" value="ECO:0007669"/>
    <property type="project" value="InterPro"/>
</dbReference>
<name>A0A1Q2SP77_9GAMM</name>
<evidence type="ECO:0000259" key="2">
    <source>
        <dbReference type="Pfam" id="PF00675"/>
    </source>
</evidence>
<dbReference type="AlphaFoldDB" id="A0A1Q2SP77"/>
<feature type="domain" description="Peptidase M16 N-terminal" evidence="2">
    <location>
        <begin position="43"/>
        <end position="169"/>
    </location>
</feature>
<proteinExistence type="predicted"/>
<keyword evidence="1" id="KW-0175">Coiled coil</keyword>
<dbReference type="InterPro" id="IPR011249">
    <property type="entry name" value="Metalloenz_LuxS/M16"/>
</dbReference>
<gene>
    <name evidence="4" type="ORF">TAO_1570</name>
</gene>
<dbReference type="Pfam" id="PF05193">
    <property type="entry name" value="Peptidase_M16_C"/>
    <property type="match status" value="1"/>
</dbReference>
<evidence type="ECO:0000259" key="3">
    <source>
        <dbReference type="Pfam" id="PF05193"/>
    </source>
</evidence>
<dbReference type="InterPro" id="IPR007863">
    <property type="entry name" value="Peptidase_M16_C"/>
</dbReference>
<feature type="domain" description="Peptidase M16 C-terminal" evidence="3">
    <location>
        <begin position="188"/>
        <end position="363"/>
    </location>
</feature>
<dbReference type="SUPFAM" id="SSF63411">
    <property type="entry name" value="LuxS/MPP-like metallohydrolase"/>
    <property type="match status" value="2"/>
</dbReference>
<evidence type="ECO:0000313" key="4">
    <source>
        <dbReference type="EMBL" id="BAW80940.1"/>
    </source>
</evidence>
<organism evidence="4 5">
    <name type="scientific">Candidatus Nitrosoglobus terrae</name>
    <dbReference type="NCBI Taxonomy" id="1630141"/>
    <lineage>
        <taxon>Bacteria</taxon>
        <taxon>Pseudomonadati</taxon>
        <taxon>Pseudomonadota</taxon>
        <taxon>Gammaproteobacteria</taxon>
        <taxon>Chromatiales</taxon>
        <taxon>Chromatiaceae</taxon>
        <taxon>Candidatus Nitrosoglobus</taxon>
    </lineage>
</organism>
<accession>A0A1Q2SP77</accession>
<feature type="coiled-coil region" evidence="1">
    <location>
        <begin position="323"/>
        <end position="350"/>
    </location>
</feature>
<evidence type="ECO:0000313" key="5">
    <source>
        <dbReference type="Proteomes" id="UP000243679"/>
    </source>
</evidence>
<dbReference type="InterPro" id="IPR011765">
    <property type="entry name" value="Pept_M16_N"/>
</dbReference>
<dbReference type="Pfam" id="PF00675">
    <property type="entry name" value="Peptidase_M16"/>
    <property type="match status" value="1"/>
</dbReference>
<protein>
    <submittedName>
        <fullName evidence="4">Peptidase M16-like zinc depedent peptidase</fullName>
    </submittedName>
</protein>
<dbReference type="Proteomes" id="UP000243679">
    <property type="component" value="Chromosome"/>
</dbReference>
<dbReference type="PANTHER" id="PTHR11851">
    <property type="entry name" value="METALLOPROTEASE"/>
    <property type="match status" value="1"/>
</dbReference>